<name>A0A4Z2GDB7_9TELE</name>
<evidence type="ECO:0000256" key="4">
    <source>
        <dbReference type="SAM" id="MobiDB-lite"/>
    </source>
</evidence>
<feature type="compositionally biased region" description="Basic and acidic residues" evidence="4">
    <location>
        <begin position="1"/>
        <end position="24"/>
    </location>
</feature>
<dbReference type="InterPro" id="IPR036431">
    <property type="entry name" value="ARID_dom_sf"/>
</dbReference>
<accession>A0A4Z2GDB7</accession>
<comment type="caution">
    <text evidence="6">The sequence shown here is derived from an EMBL/GenBank/DDBJ whole genome shotgun (WGS) entry which is preliminary data.</text>
</comment>
<dbReference type="PROSITE" id="PS51011">
    <property type="entry name" value="ARID"/>
    <property type="match status" value="1"/>
</dbReference>
<dbReference type="OrthoDB" id="1938591at2759"/>
<dbReference type="Proteomes" id="UP000314294">
    <property type="component" value="Unassembled WGS sequence"/>
</dbReference>
<dbReference type="GO" id="GO:0006357">
    <property type="term" value="P:regulation of transcription by RNA polymerase II"/>
    <property type="evidence" value="ECO:0007669"/>
    <property type="project" value="TreeGrafter"/>
</dbReference>
<evidence type="ECO:0000259" key="5">
    <source>
        <dbReference type="PROSITE" id="PS51011"/>
    </source>
</evidence>
<keyword evidence="3" id="KW-0539">Nucleus</keyword>
<dbReference type="GO" id="GO:0005634">
    <property type="term" value="C:nucleus"/>
    <property type="evidence" value="ECO:0007669"/>
    <property type="project" value="TreeGrafter"/>
</dbReference>
<feature type="domain" description="ARID" evidence="5">
    <location>
        <begin position="25"/>
        <end position="117"/>
    </location>
</feature>
<dbReference type="InterPro" id="IPR051232">
    <property type="entry name" value="ARID/SWI1_ChromRemod"/>
</dbReference>
<evidence type="ECO:0000313" key="6">
    <source>
        <dbReference type="EMBL" id="TNN51567.1"/>
    </source>
</evidence>
<dbReference type="SUPFAM" id="SSF46774">
    <property type="entry name" value="ARID-like"/>
    <property type="match status" value="1"/>
</dbReference>
<keyword evidence="2" id="KW-0804">Transcription</keyword>
<feature type="compositionally biased region" description="Basic and acidic residues" evidence="4">
    <location>
        <begin position="361"/>
        <end position="381"/>
    </location>
</feature>
<feature type="region of interest" description="Disordered" evidence="4">
    <location>
        <begin position="331"/>
        <end position="395"/>
    </location>
</feature>
<feature type="compositionally biased region" description="Low complexity" evidence="4">
    <location>
        <begin position="331"/>
        <end position="342"/>
    </location>
</feature>
<evidence type="ECO:0000256" key="2">
    <source>
        <dbReference type="ARBA" id="ARBA00023163"/>
    </source>
</evidence>
<feature type="compositionally biased region" description="Low complexity" evidence="4">
    <location>
        <begin position="266"/>
        <end position="279"/>
    </location>
</feature>
<dbReference type="SMART" id="SM01014">
    <property type="entry name" value="ARID"/>
    <property type="match status" value="1"/>
</dbReference>
<dbReference type="GO" id="GO:0000976">
    <property type="term" value="F:transcription cis-regulatory region binding"/>
    <property type="evidence" value="ECO:0007669"/>
    <property type="project" value="TreeGrafter"/>
</dbReference>
<feature type="region of interest" description="Disordered" evidence="4">
    <location>
        <begin position="250"/>
        <end position="316"/>
    </location>
</feature>
<dbReference type="AlphaFoldDB" id="A0A4Z2GDB7"/>
<evidence type="ECO:0000256" key="1">
    <source>
        <dbReference type="ARBA" id="ARBA00023015"/>
    </source>
</evidence>
<dbReference type="CDD" id="cd16869">
    <property type="entry name" value="ARID_ARID5"/>
    <property type="match status" value="1"/>
</dbReference>
<dbReference type="SMART" id="SM00501">
    <property type="entry name" value="BRIGHT"/>
    <property type="match status" value="1"/>
</dbReference>
<evidence type="ECO:0000313" key="7">
    <source>
        <dbReference type="Proteomes" id="UP000314294"/>
    </source>
</evidence>
<evidence type="ECO:0000256" key="3">
    <source>
        <dbReference type="ARBA" id="ARBA00023242"/>
    </source>
</evidence>
<gene>
    <name evidence="6" type="primary">ARID5B_0</name>
    <name evidence="6" type="ORF">EYF80_038206</name>
</gene>
<reference evidence="6 7" key="1">
    <citation type="submission" date="2019-03" db="EMBL/GenBank/DDBJ databases">
        <title>First draft genome of Liparis tanakae, snailfish: a comprehensive survey of snailfish specific genes.</title>
        <authorList>
            <person name="Kim W."/>
            <person name="Song I."/>
            <person name="Jeong J.-H."/>
            <person name="Kim D."/>
            <person name="Kim S."/>
            <person name="Ryu S."/>
            <person name="Song J.Y."/>
            <person name="Lee S.K."/>
        </authorList>
    </citation>
    <scope>NUCLEOTIDE SEQUENCE [LARGE SCALE GENOMIC DNA]</scope>
    <source>
        <tissue evidence="6">Muscle</tissue>
    </source>
</reference>
<keyword evidence="1" id="KW-0805">Transcription regulation</keyword>
<dbReference type="InterPro" id="IPR001606">
    <property type="entry name" value="ARID_dom"/>
</dbReference>
<proteinExistence type="predicted"/>
<sequence length="611" mass="67666">MEIQTHREMAQTEIQQERTKKPEEQMSEEQFLIDLYRFMKKRDTPIERIPNLGFKQIDLFVMFNIVKDFGGYHQVTVQQLWKQVYNTLGGNPRSTSAATCTRRHYEKLLLSYECHLTGVLVNALPRNQPKHFHYANFGKVHEDGQRPLKRKLPPMPLIPNPQNLQNLHPDLRDAVFPTSPHYAHYFHPGHPTFPPSIPMPSSVLSPHCPPAHEPWFLLPPSYLHPAVTAKEPLEKLRHLAERYKTGLSEPLNLSTKASRQESHGVPVSSFTPPSSSRSPKFLNKPSPLYTPHQVVRDDGGEAPDGEASSGDASYSHTAKASEAYAVELDAAPASRSPSYAAAPRRDGGGAATPPKAGSPRTDVRVRGEEEREGSPEVRELGRLLPGGHLLPGLSRHDDGQMEIEVPLSVFNNWLRQCGSSAAMLGAKQLGSLLPPLPPPPPPPREHGHRCEPDFLPTNLTFHASPRQQGVGFVEDLRLTRDRLASAPPPGRNHFTTFDYKPSPASDVLKNAVGADVYPLDVSKRKPLHFWDVYDKEAPASRLPGNIDSAPRRVQQDVAASAPYGEDAVRGGREGSEASLSAVMVMNSSSTSMLHLTTEEVMKLRKIISSSS</sequence>
<dbReference type="Gene3D" id="1.10.150.60">
    <property type="entry name" value="ARID DNA-binding domain"/>
    <property type="match status" value="1"/>
</dbReference>
<dbReference type="PANTHER" id="PTHR13964:SF25">
    <property type="entry name" value="AT-RICH INTERACTIVE DOMAIN-CONTAINING PROTEIN 5A"/>
    <property type="match status" value="1"/>
</dbReference>
<dbReference type="PANTHER" id="PTHR13964">
    <property type="entry name" value="RBP-RELATED"/>
    <property type="match status" value="1"/>
</dbReference>
<organism evidence="6 7">
    <name type="scientific">Liparis tanakae</name>
    <name type="common">Tanaka's snailfish</name>
    <dbReference type="NCBI Taxonomy" id="230148"/>
    <lineage>
        <taxon>Eukaryota</taxon>
        <taxon>Metazoa</taxon>
        <taxon>Chordata</taxon>
        <taxon>Craniata</taxon>
        <taxon>Vertebrata</taxon>
        <taxon>Euteleostomi</taxon>
        <taxon>Actinopterygii</taxon>
        <taxon>Neopterygii</taxon>
        <taxon>Teleostei</taxon>
        <taxon>Neoteleostei</taxon>
        <taxon>Acanthomorphata</taxon>
        <taxon>Eupercaria</taxon>
        <taxon>Perciformes</taxon>
        <taxon>Cottioidei</taxon>
        <taxon>Cottales</taxon>
        <taxon>Liparidae</taxon>
        <taxon>Liparis</taxon>
    </lineage>
</organism>
<keyword evidence="7" id="KW-1185">Reference proteome</keyword>
<protein>
    <submittedName>
        <fullName evidence="6">AT-rich interactive domain-containing protein 5B</fullName>
    </submittedName>
</protein>
<feature type="compositionally biased region" description="Low complexity" evidence="4">
    <location>
        <begin position="382"/>
        <end position="393"/>
    </location>
</feature>
<feature type="region of interest" description="Disordered" evidence="4">
    <location>
        <begin position="1"/>
        <end position="26"/>
    </location>
</feature>
<dbReference type="Pfam" id="PF01388">
    <property type="entry name" value="ARID"/>
    <property type="match status" value="1"/>
</dbReference>
<dbReference type="EMBL" id="SRLO01000577">
    <property type="protein sequence ID" value="TNN51567.1"/>
    <property type="molecule type" value="Genomic_DNA"/>
</dbReference>